<proteinExistence type="predicted"/>
<gene>
    <name evidence="1" type="ORF">MRATA1EN1_LOCUS5928</name>
</gene>
<name>A0ABN8Y8Z9_RANTA</name>
<accession>A0ABN8Y8Z9</accession>
<keyword evidence="2" id="KW-1185">Reference proteome</keyword>
<dbReference type="Proteomes" id="UP001176941">
    <property type="component" value="Chromosome 15"/>
</dbReference>
<reference evidence="1" key="1">
    <citation type="submission" date="2023-04" db="EMBL/GenBank/DDBJ databases">
        <authorList>
            <consortium name="ELIXIR-Norway"/>
        </authorList>
    </citation>
    <scope>NUCLEOTIDE SEQUENCE [LARGE SCALE GENOMIC DNA]</scope>
</reference>
<evidence type="ECO:0000313" key="2">
    <source>
        <dbReference type="Proteomes" id="UP001176941"/>
    </source>
</evidence>
<organism evidence="1 2">
    <name type="scientific">Rangifer tarandus platyrhynchus</name>
    <name type="common">Svalbard reindeer</name>
    <dbReference type="NCBI Taxonomy" id="3082113"/>
    <lineage>
        <taxon>Eukaryota</taxon>
        <taxon>Metazoa</taxon>
        <taxon>Chordata</taxon>
        <taxon>Craniata</taxon>
        <taxon>Vertebrata</taxon>
        <taxon>Euteleostomi</taxon>
        <taxon>Mammalia</taxon>
        <taxon>Eutheria</taxon>
        <taxon>Laurasiatheria</taxon>
        <taxon>Artiodactyla</taxon>
        <taxon>Ruminantia</taxon>
        <taxon>Pecora</taxon>
        <taxon>Cervidae</taxon>
        <taxon>Odocoileinae</taxon>
        <taxon>Rangifer</taxon>
    </lineage>
</organism>
<dbReference type="EMBL" id="OX459951">
    <property type="protein sequence ID" value="CAI9156966.1"/>
    <property type="molecule type" value="Genomic_DNA"/>
</dbReference>
<evidence type="ECO:0000313" key="1">
    <source>
        <dbReference type="EMBL" id="CAI9156966.1"/>
    </source>
</evidence>
<sequence>MHEGEFLDSCQVCCTTCESGTPVSVCPGQAVRSQSWVCISWDSGGITTQETVVVAQPPKSPSVYTLPKSYPRYCPISGTRHLPSLDPSILVNAFENGQLPPSSVLVLQRLPLGLASPYLSMYPITSALTLPVYPPNAHKYPPLPRWHQISF</sequence>
<protein>
    <submittedName>
        <fullName evidence="1">Uncharacterized protein</fullName>
    </submittedName>
</protein>